<dbReference type="InterPro" id="IPR045944">
    <property type="entry name" value="DUF6364"/>
</dbReference>
<dbReference type="Pfam" id="PF19891">
    <property type="entry name" value="DUF6364"/>
    <property type="match status" value="1"/>
</dbReference>
<sequence>MEGNLTLRINESILKKAIRYAHKNKIDLSVVIEDFLAKFVADKEVQEKKVVVSDEVKELIGILGSADSDTWKEERAEYLTEKYK</sequence>
<protein>
    <submittedName>
        <fullName evidence="1">DUF6364 family protein</fullName>
    </submittedName>
</protein>
<dbReference type="RefSeq" id="WP_118122085.1">
    <property type="nucleotide sequence ID" value="NZ_CABJFF010000025.1"/>
</dbReference>
<reference evidence="1" key="1">
    <citation type="submission" date="2023-01" db="EMBL/GenBank/DDBJ databases">
        <title>Human gut microbiome strain richness.</title>
        <authorList>
            <person name="Chen-Liaw A."/>
        </authorList>
    </citation>
    <scope>NUCLEOTIDE SEQUENCE</scope>
    <source>
        <strain evidence="1">RTP21484st1_B7_RTP21484_190118</strain>
    </source>
</reference>
<dbReference type="AlphaFoldDB" id="A0AAW6FIV8"/>
<accession>A0AAW6FIV8</accession>
<comment type="caution">
    <text evidence="1">The sequence shown here is derived from an EMBL/GenBank/DDBJ whole genome shotgun (WGS) entry which is preliminary data.</text>
</comment>
<gene>
    <name evidence="1" type="ORF">PN645_08925</name>
</gene>
<proteinExistence type="predicted"/>
<organism evidence="1 2">
    <name type="scientific">Odoribacter splanchnicus</name>
    <dbReference type="NCBI Taxonomy" id="28118"/>
    <lineage>
        <taxon>Bacteria</taxon>
        <taxon>Pseudomonadati</taxon>
        <taxon>Bacteroidota</taxon>
        <taxon>Bacteroidia</taxon>
        <taxon>Bacteroidales</taxon>
        <taxon>Odoribacteraceae</taxon>
        <taxon>Odoribacter</taxon>
    </lineage>
</organism>
<evidence type="ECO:0000313" key="2">
    <source>
        <dbReference type="Proteomes" id="UP001212263"/>
    </source>
</evidence>
<dbReference type="EMBL" id="JAQMRD010000009">
    <property type="protein sequence ID" value="MDB9223127.1"/>
    <property type="molecule type" value="Genomic_DNA"/>
</dbReference>
<evidence type="ECO:0000313" key="1">
    <source>
        <dbReference type="EMBL" id="MDB9223127.1"/>
    </source>
</evidence>
<name>A0AAW6FIV8_9BACT</name>
<dbReference type="Proteomes" id="UP001212263">
    <property type="component" value="Unassembled WGS sequence"/>
</dbReference>